<dbReference type="Pfam" id="PF13614">
    <property type="entry name" value="AAA_31"/>
    <property type="match status" value="1"/>
</dbReference>
<dbReference type="InterPro" id="IPR050678">
    <property type="entry name" value="DNA_Partitioning_ATPase"/>
</dbReference>
<organism evidence="2 3">
    <name type="scientific">Catenuloplanes indicus</name>
    <dbReference type="NCBI Taxonomy" id="137267"/>
    <lineage>
        <taxon>Bacteria</taxon>
        <taxon>Bacillati</taxon>
        <taxon>Actinomycetota</taxon>
        <taxon>Actinomycetes</taxon>
        <taxon>Micromonosporales</taxon>
        <taxon>Micromonosporaceae</taxon>
        <taxon>Catenuloplanes</taxon>
    </lineage>
</organism>
<dbReference type="InterPro" id="IPR025669">
    <property type="entry name" value="AAA_dom"/>
</dbReference>
<sequence>MERDAVVGKAVVGRGLKVNVVSVMNYKGGVAKTTVTANLGALLASRKYRVLLIDLDPQSSLTYSFYRPTSTAELVEGHKTIKQWFDEFSAGQGDTELVDLVLTPPEVLERIPSEGALDIIASHLGLINVDLDLAGQLIGRQPTARFLGVHSRLREGLRNGSLDGYDVVLIDCPPNFNIVTKTAIVASDHLLIPSRADDLSTLGINYLLDSVKGLVHEYNDCVAATSRSSFARQRIDPQVLGVVFTMVGVRGQAAQKVNQEFMSKVRRELEIETFDNFLRFSQSPYAVATKSGVPLAIARDTPRVILNELNGLADEFVSHLGLRGDV</sequence>
<dbReference type="PANTHER" id="PTHR13696">
    <property type="entry name" value="P-LOOP CONTAINING NUCLEOSIDE TRIPHOSPHATE HYDROLASE"/>
    <property type="match status" value="1"/>
</dbReference>
<dbReference type="InterPro" id="IPR027417">
    <property type="entry name" value="P-loop_NTPase"/>
</dbReference>
<dbReference type="RefSeq" id="WP_307241671.1">
    <property type="nucleotide sequence ID" value="NZ_JAUSUZ010000001.1"/>
</dbReference>
<dbReference type="CDD" id="cd02042">
    <property type="entry name" value="ParAB_family"/>
    <property type="match status" value="1"/>
</dbReference>
<evidence type="ECO:0000313" key="2">
    <source>
        <dbReference type="EMBL" id="MDQ0367559.1"/>
    </source>
</evidence>
<evidence type="ECO:0000259" key="1">
    <source>
        <dbReference type="Pfam" id="PF13614"/>
    </source>
</evidence>
<accession>A0AAE3W2L5</accession>
<dbReference type="EMBL" id="JAUSUZ010000001">
    <property type="protein sequence ID" value="MDQ0367559.1"/>
    <property type="molecule type" value="Genomic_DNA"/>
</dbReference>
<dbReference type="Gene3D" id="3.40.50.300">
    <property type="entry name" value="P-loop containing nucleotide triphosphate hydrolases"/>
    <property type="match status" value="1"/>
</dbReference>
<keyword evidence="3" id="KW-1185">Reference proteome</keyword>
<gene>
    <name evidence="2" type="ORF">J2S42_004228</name>
</gene>
<dbReference type="SUPFAM" id="SSF52540">
    <property type="entry name" value="P-loop containing nucleoside triphosphate hydrolases"/>
    <property type="match status" value="1"/>
</dbReference>
<dbReference type="PANTHER" id="PTHR13696:SF99">
    <property type="entry name" value="COBYRINIC ACID AC-DIAMIDE SYNTHASE"/>
    <property type="match status" value="1"/>
</dbReference>
<dbReference type="AlphaFoldDB" id="A0AAE3W2L5"/>
<dbReference type="Proteomes" id="UP001240236">
    <property type="component" value="Unassembled WGS sequence"/>
</dbReference>
<reference evidence="2 3" key="1">
    <citation type="submission" date="2023-07" db="EMBL/GenBank/DDBJ databases">
        <title>Sequencing the genomes of 1000 actinobacteria strains.</title>
        <authorList>
            <person name="Klenk H.-P."/>
        </authorList>
    </citation>
    <scope>NUCLEOTIDE SEQUENCE [LARGE SCALE GENOMIC DNA]</scope>
    <source>
        <strain evidence="2 3">DSM 44709</strain>
    </source>
</reference>
<feature type="domain" description="AAA" evidence="1">
    <location>
        <begin position="19"/>
        <end position="220"/>
    </location>
</feature>
<comment type="caution">
    <text evidence="2">The sequence shown here is derived from an EMBL/GenBank/DDBJ whole genome shotgun (WGS) entry which is preliminary data.</text>
</comment>
<protein>
    <submittedName>
        <fullName evidence="2">Chromosome partitioning protein</fullName>
    </submittedName>
</protein>
<evidence type="ECO:0000313" key="3">
    <source>
        <dbReference type="Proteomes" id="UP001240236"/>
    </source>
</evidence>
<name>A0AAE3W2L5_9ACTN</name>
<proteinExistence type="predicted"/>